<evidence type="ECO:0000259" key="2">
    <source>
        <dbReference type="Pfam" id="PF04173"/>
    </source>
</evidence>
<dbReference type="InterPro" id="IPR007301">
    <property type="entry name" value="DoxD"/>
</dbReference>
<keyword evidence="1" id="KW-1133">Transmembrane helix</keyword>
<reference evidence="3 4" key="1">
    <citation type="submission" date="2020-01" db="EMBL/GenBank/DDBJ databases">
        <title>Pseudarthrobacter psychrotolerans sp. nov., isolated from antarctic soil.</title>
        <authorList>
            <person name="Shin Y."/>
            <person name="Park W."/>
        </authorList>
    </citation>
    <scope>NUCLEOTIDE SEQUENCE [LARGE SCALE GENOMIC DNA]</scope>
    <source>
        <strain evidence="3 4">YJ56</strain>
    </source>
</reference>
<dbReference type="Pfam" id="PF04173">
    <property type="entry name" value="DoxD"/>
    <property type="match status" value="1"/>
</dbReference>
<accession>A0A6P1NSL2</accession>
<keyword evidence="1" id="KW-0812">Transmembrane</keyword>
<dbReference type="AlphaFoldDB" id="A0A6P1NSL2"/>
<name>A0A6P1NSL2_9MICC</name>
<feature type="domain" description="TQO small subunit DoxD" evidence="2">
    <location>
        <begin position="72"/>
        <end position="165"/>
    </location>
</feature>
<sequence length="178" mass="19364">MATSAALPVEAGGDSRLARGGVAALRIGVALLWIQNVGWKVPPDFGEHANTGLYFFTRFAVDRPVFPPYAWFVEQVVLPNFPFFGWMTLLIEAGLGAFLLIGLATRFWAVVGLAQSLAIMLSVLNAPNEWHWSYYLMILTHVAVFATAAGRSFGVDGVLRPGWQKSTGRLGALLARLS</sequence>
<evidence type="ECO:0000313" key="4">
    <source>
        <dbReference type="Proteomes" id="UP000464186"/>
    </source>
</evidence>
<protein>
    <submittedName>
        <fullName evidence="3">DoxX family membrane protein</fullName>
    </submittedName>
</protein>
<dbReference type="Proteomes" id="UP000464186">
    <property type="component" value="Chromosome"/>
</dbReference>
<proteinExistence type="predicted"/>
<evidence type="ECO:0000313" key="3">
    <source>
        <dbReference type="EMBL" id="QHK19771.1"/>
    </source>
</evidence>
<feature type="transmembrane region" description="Helical" evidence="1">
    <location>
        <begin position="132"/>
        <end position="150"/>
    </location>
</feature>
<keyword evidence="1" id="KW-0472">Membrane</keyword>
<evidence type="ECO:0000256" key="1">
    <source>
        <dbReference type="SAM" id="Phobius"/>
    </source>
</evidence>
<keyword evidence="4" id="KW-1185">Reference proteome</keyword>
<dbReference type="KEGG" id="psey:GU243_08560"/>
<organism evidence="3 4">
    <name type="scientific">Pseudarthrobacter psychrotolerans</name>
    <dbReference type="NCBI Taxonomy" id="2697569"/>
    <lineage>
        <taxon>Bacteria</taxon>
        <taxon>Bacillati</taxon>
        <taxon>Actinomycetota</taxon>
        <taxon>Actinomycetes</taxon>
        <taxon>Micrococcales</taxon>
        <taxon>Micrococcaceae</taxon>
        <taxon>Pseudarthrobacter</taxon>
    </lineage>
</organism>
<feature type="transmembrane region" description="Helical" evidence="1">
    <location>
        <begin position="107"/>
        <end position="126"/>
    </location>
</feature>
<dbReference type="EMBL" id="CP047898">
    <property type="protein sequence ID" value="QHK19771.1"/>
    <property type="molecule type" value="Genomic_DNA"/>
</dbReference>
<gene>
    <name evidence="3" type="ORF">GU243_08560</name>
</gene>
<feature type="transmembrane region" description="Helical" evidence="1">
    <location>
        <begin position="81"/>
        <end position="100"/>
    </location>
</feature>